<keyword evidence="2" id="KW-1185">Reference proteome</keyword>
<sequence length="125" mass="14466">MALLLLCSCDNERQAIHQTLDAREAAIRSQDINSYKSLLHPDYGDKNQSAAEATARMKRLFTQFDAMEMGSSDRTIYMIDDEHALCEQSYRLKVKADNMWRETTQRERIELTRTVQGWKISGGLY</sequence>
<dbReference type="EMBL" id="CP018800">
    <property type="protein sequence ID" value="ATX81594.1"/>
    <property type="molecule type" value="Genomic_DNA"/>
</dbReference>
<dbReference type="Proteomes" id="UP000231637">
    <property type="component" value="Chromosome"/>
</dbReference>
<dbReference type="KEGG" id="mfn:Ga0123462_0724"/>
<proteinExistence type="predicted"/>
<organism evidence="1 2">
    <name type="scientific">Mariprofundus ferrinatatus</name>
    <dbReference type="NCBI Taxonomy" id="1921087"/>
    <lineage>
        <taxon>Bacteria</taxon>
        <taxon>Pseudomonadati</taxon>
        <taxon>Pseudomonadota</taxon>
        <taxon>Candidatius Mariprofundia</taxon>
        <taxon>Mariprofundales</taxon>
        <taxon>Mariprofundaceae</taxon>
        <taxon>Mariprofundus</taxon>
    </lineage>
</organism>
<dbReference type="Gene3D" id="3.10.450.50">
    <property type="match status" value="1"/>
</dbReference>
<dbReference type="AlphaFoldDB" id="A0A2K8L9H8"/>
<dbReference type="OrthoDB" id="5296689at2"/>
<protein>
    <recommendedName>
        <fullName evidence="3">DUF4440 domain-containing protein</fullName>
    </recommendedName>
</protein>
<reference evidence="1 2" key="1">
    <citation type="submission" date="2016-12" db="EMBL/GenBank/DDBJ databases">
        <title>Isolation and genomic insights into novel planktonic Zetaproteobacteria from stratified waters of the Chesapeake Bay.</title>
        <authorList>
            <person name="McAllister S.M."/>
            <person name="Kato S."/>
            <person name="Chan C.S."/>
            <person name="Chiu B.K."/>
            <person name="Field E.K."/>
        </authorList>
    </citation>
    <scope>NUCLEOTIDE SEQUENCE [LARGE SCALE GENOMIC DNA]</scope>
    <source>
        <strain evidence="1 2">CP-8</strain>
    </source>
</reference>
<name>A0A2K8L9H8_9PROT</name>
<gene>
    <name evidence="1" type="ORF">Ga0123462_0724</name>
</gene>
<accession>A0A2K8L9H8</accession>
<evidence type="ECO:0000313" key="1">
    <source>
        <dbReference type="EMBL" id="ATX81594.1"/>
    </source>
</evidence>
<evidence type="ECO:0008006" key="3">
    <source>
        <dbReference type="Google" id="ProtNLM"/>
    </source>
</evidence>
<dbReference type="SUPFAM" id="SSF54427">
    <property type="entry name" value="NTF2-like"/>
    <property type="match status" value="1"/>
</dbReference>
<dbReference type="RefSeq" id="WP_100265035.1">
    <property type="nucleotide sequence ID" value="NZ_CP018800.1"/>
</dbReference>
<dbReference type="InterPro" id="IPR032710">
    <property type="entry name" value="NTF2-like_dom_sf"/>
</dbReference>
<evidence type="ECO:0000313" key="2">
    <source>
        <dbReference type="Proteomes" id="UP000231637"/>
    </source>
</evidence>